<name>A0ABR7MFJ9_9BACT</name>
<dbReference type="Proteomes" id="UP000622017">
    <property type="component" value="Unassembled WGS sequence"/>
</dbReference>
<keyword evidence="2" id="KW-1185">Reference proteome</keyword>
<comment type="caution">
    <text evidence="1">The sequence shown here is derived from an EMBL/GenBank/DDBJ whole genome shotgun (WGS) entry which is preliminary data.</text>
</comment>
<evidence type="ECO:0000313" key="2">
    <source>
        <dbReference type="Proteomes" id="UP000622017"/>
    </source>
</evidence>
<dbReference type="EMBL" id="JACSCY010000001">
    <property type="protein sequence ID" value="MBC6609629.1"/>
    <property type="molecule type" value="Genomic_DNA"/>
</dbReference>
<evidence type="ECO:0000313" key="1">
    <source>
        <dbReference type="EMBL" id="MBC6609629.1"/>
    </source>
</evidence>
<protein>
    <submittedName>
        <fullName evidence="1">Uncharacterized protein</fullName>
    </submittedName>
</protein>
<proteinExistence type="predicted"/>
<organism evidence="1 2">
    <name type="scientific">Hymenobacter citatus</name>
    <dbReference type="NCBI Taxonomy" id="2763506"/>
    <lineage>
        <taxon>Bacteria</taxon>
        <taxon>Pseudomonadati</taxon>
        <taxon>Bacteroidota</taxon>
        <taxon>Cytophagia</taxon>
        <taxon>Cytophagales</taxon>
        <taxon>Hymenobacteraceae</taxon>
        <taxon>Hymenobacter</taxon>
    </lineage>
</organism>
<reference evidence="1 2" key="1">
    <citation type="submission" date="2020-08" db="EMBL/GenBank/DDBJ databases">
        <title>Hymenobacter sp.</title>
        <authorList>
            <person name="Kim M.K."/>
        </authorList>
    </citation>
    <scope>NUCLEOTIDE SEQUENCE [LARGE SCALE GENOMIC DNA]</scope>
    <source>
        <strain evidence="1 2">BT507</strain>
    </source>
</reference>
<sequence>MATRKKSTSTFVPDVPLVVVSDAAEVAAIDIELTPAPTSDLDASLCATCGEPLAWHEEACGVPIAAPENRPTRSAPEALPEVDPGLTPRPFAYALGQTVQPTPDASVHTIVWRGQVKARHPRLGLIHRVNVYRLDNGYWDCYYETDLRAA</sequence>
<gene>
    <name evidence="1" type="ORF">H8B15_01765</name>
</gene>
<dbReference type="RefSeq" id="WP_187317931.1">
    <property type="nucleotide sequence ID" value="NZ_JACSCY010000001.1"/>
</dbReference>
<accession>A0ABR7MFJ9</accession>